<evidence type="ECO:0000313" key="2">
    <source>
        <dbReference type="Proteomes" id="UP000683417"/>
    </source>
</evidence>
<comment type="caution">
    <text evidence="1">The sequence shown here is derived from an EMBL/GenBank/DDBJ whole genome shotgun (WGS) entry which is preliminary data.</text>
</comment>
<name>A0A9W4D4E9_BLUGR</name>
<dbReference type="EMBL" id="CAJHIT010000008">
    <property type="protein sequence ID" value="CAD6503968.1"/>
    <property type="molecule type" value="Genomic_DNA"/>
</dbReference>
<accession>A0A9W4D4E9</accession>
<protein>
    <submittedName>
        <fullName evidence="1">BgTH12-05710</fullName>
    </submittedName>
</protein>
<gene>
    <name evidence="1" type="ORF">BGTH12_LOCUS5326</name>
</gene>
<organism evidence="1 2">
    <name type="scientific">Blumeria graminis f. sp. triticale</name>
    <dbReference type="NCBI Taxonomy" id="1689686"/>
    <lineage>
        <taxon>Eukaryota</taxon>
        <taxon>Fungi</taxon>
        <taxon>Dikarya</taxon>
        <taxon>Ascomycota</taxon>
        <taxon>Pezizomycotina</taxon>
        <taxon>Leotiomycetes</taxon>
        <taxon>Erysiphales</taxon>
        <taxon>Erysiphaceae</taxon>
        <taxon>Blumeria</taxon>
    </lineage>
</organism>
<proteinExistence type="predicted"/>
<reference evidence="1" key="1">
    <citation type="submission" date="2020-10" db="EMBL/GenBank/DDBJ databases">
        <authorList>
            <person name="Muller C M."/>
        </authorList>
    </citation>
    <scope>NUCLEOTIDE SEQUENCE</scope>
    <source>
        <strain evidence="1">THUN-12</strain>
    </source>
</reference>
<sequence length="14" mass="1672">MTQPKPRTGRLHCF</sequence>
<evidence type="ECO:0000313" key="1">
    <source>
        <dbReference type="EMBL" id="CAD6503968.1"/>
    </source>
</evidence>
<dbReference type="Proteomes" id="UP000683417">
    <property type="component" value="Unassembled WGS sequence"/>
</dbReference>